<evidence type="ECO:0000256" key="3">
    <source>
        <dbReference type="ARBA" id="ARBA00022741"/>
    </source>
</evidence>
<dbReference type="HOGENOM" id="CLU_000604_101_1_9"/>
<dbReference type="GO" id="GO:0005524">
    <property type="term" value="F:ATP binding"/>
    <property type="evidence" value="ECO:0007669"/>
    <property type="project" value="UniProtKB-KW"/>
</dbReference>
<protein>
    <submittedName>
        <fullName evidence="6">ABC transporter related</fullName>
    </submittedName>
</protein>
<dbReference type="InterPro" id="IPR003593">
    <property type="entry name" value="AAA+_ATPase"/>
</dbReference>
<evidence type="ECO:0000256" key="2">
    <source>
        <dbReference type="ARBA" id="ARBA00022448"/>
    </source>
</evidence>
<dbReference type="PROSITE" id="PS50893">
    <property type="entry name" value="ABC_TRANSPORTER_2"/>
    <property type="match status" value="1"/>
</dbReference>
<dbReference type="STRING" id="485916.Dtox_1587"/>
<dbReference type="OrthoDB" id="9778870at2"/>
<evidence type="ECO:0000259" key="5">
    <source>
        <dbReference type="PROSITE" id="PS50893"/>
    </source>
</evidence>
<dbReference type="InterPro" id="IPR027417">
    <property type="entry name" value="P-loop_NTPase"/>
</dbReference>
<sequence length="427" mass="48022">MANPIIKVHKISKCYRIGINRNECKTFREAIMQGISAPVRNLAKLRGLTKFTGEELVNGSKDIIWSLKNVSFEVNKGDVLGIVGNNGAGKSTLLKILSRVTDPTGGYVEINGRLSCLLEVGTGFHPELTGRENIFLSGAVLGMSKQEIKNKFDEIVNFAEIEKFIDTPVKRYSSGMYVRLAFAVAVHLEPDILIIDEVLAVGDIAFQKKCLRKIKSFARKGQTILFVSHNTDMVKSLCDNALWLKDGHLVKIGSVNEVIRDYEEQHINFLNISSSIIERNPLDYKELNFYISRVEILNIKNEHTTIFRYNEKIILLVDIGGEPLSNKYSIEFRIYNETGDFVALGSSGLFHGIFFEKKIKKVRIEIGPLTLTKGKYAISLSAMGMLGGDTWDNTCLFQIVECYPFSAHFDIDNRSICVLQQSFNAMR</sequence>
<gene>
    <name evidence="6" type="ordered locus">Dtox_1587</name>
</gene>
<feature type="domain" description="ABC transporter" evidence="5">
    <location>
        <begin position="43"/>
        <end position="271"/>
    </location>
</feature>
<evidence type="ECO:0000313" key="7">
    <source>
        <dbReference type="Proteomes" id="UP000002217"/>
    </source>
</evidence>
<dbReference type="eggNOG" id="COG1134">
    <property type="taxonomic scope" value="Bacteria"/>
</dbReference>
<dbReference type="GO" id="GO:0016020">
    <property type="term" value="C:membrane"/>
    <property type="evidence" value="ECO:0007669"/>
    <property type="project" value="InterPro"/>
</dbReference>
<keyword evidence="4" id="KW-0067">ATP-binding</keyword>
<dbReference type="Proteomes" id="UP000002217">
    <property type="component" value="Chromosome"/>
</dbReference>
<dbReference type="RefSeq" id="WP_015757157.1">
    <property type="nucleotide sequence ID" value="NC_013216.1"/>
</dbReference>
<dbReference type="GO" id="GO:0140359">
    <property type="term" value="F:ABC-type transporter activity"/>
    <property type="evidence" value="ECO:0007669"/>
    <property type="project" value="InterPro"/>
</dbReference>
<evidence type="ECO:0000256" key="4">
    <source>
        <dbReference type="ARBA" id="ARBA00022840"/>
    </source>
</evidence>
<dbReference type="SMART" id="SM00382">
    <property type="entry name" value="AAA"/>
    <property type="match status" value="1"/>
</dbReference>
<dbReference type="PANTHER" id="PTHR46743:SF2">
    <property type="entry name" value="TEICHOIC ACIDS EXPORT ATP-BINDING PROTEIN TAGH"/>
    <property type="match status" value="1"/>
</dbReference>
<keyword evidence="2" id="KW-0813">Transport</keyword>
<dbReference type="InterPro" id="IPR050683">
    <property type="entry name" value="Bact_Polysacc_Export_ATP-bd"/>
</dbReference>
<keyword evidence="3" id="KW-0547">Nucleotide-binding</keyword>
<accession>C8VW94</accession>
<name>C8VW94_DESAS</name>
<evidence type="ECO:0000256" key="1">
    <source>
        <dbReference type="ARBA" id="ARBA00005417"/>
    </source>
</evidence>
<dbReference type="Gene3D" id="3.40.50.300">
    <property type="entry name" value="P-loop containing nucleotide triphosphate hydrolases"/>
    <property type="match status" value="1"/>
</dbReference>
<keyword evidence="7" id="KW-1185">Reference proteome</keyword>
<dbReference type="SUPFAM" id="SSF52540">
    <property type="entry name" value="P-loop containing nucleoside triphosphate hydrolases"/>
    <property type="match status" value="1"/>
</dbReference>
<dbReference type="GO" id="GO:0016887">
    <property type="term" value="F:ATP hydrolysis activity"/>
    <property type="evidence" value="ECO:0007669"/>
    <property type="project" value="InterPro"/>
</dbReference>
<proteinExistence type="inferred from homology"/>
<dbReference type="KEGG" id="dae:Dtox_1587"/>
<evidence type="ECO:0000313" key="6">
    <source>
        <dbReference type="EMBL" id="ACV62446.1"/>
    </source>
</evidence>
<comment type="similarity">
    <text evidence="1">Belongs to the ABC transporter superfamily.</text>
</comment>
<dbReference type="InterPro" id="IPR003439">
    <property type="entry name" value="ABC_transporter-like_ATP-bd"/>
</dbReference>
<dbReference type="AlphaFoldDB" id="C8VW94"/>
<dbReference type="PANTHER" id="PTHR46743">
    <property type="entry name" value="TEICHOIC ACIDS EXPORT ATP-BINDING PROTEIN TAGH"/>
    <property type="match status" value="1"/>
</dbReference>
<dbReference type="InterPro" id="IPR015860">
    <property type="entry name" value="ABC_transpr_TagH-like"/>
</dbReference>
<dbReference type="EMBL" id="CP001720">
    <property type="protein sequence ID" value="ACV62446.1"/>
    <property type="molecule type" value="Genomic_DNA"/>
</dbReference>
<organism evidence="6 7">
    <name type="scientific">Desulfofarcimen acetoxidans (strain ATCC 49208 / DSM 771 / KCTC 5769 / VKM B-1644 / 5575)</name>
    <name type="common">Desulfotomaculum acetoxidans</name>
    <dbReference type="NCBI Taxonomy" id="485916"/>
    <lineage>
        <taxon>Bacteria</taxon>
        <taxon>Bacillati</taxon>
        <taxon>Bacillota</taxon>
        <taxon>Clostridia</taxon>
        <taxon>Eubacteriales</taxon>
        <taxon>Peptococcaceae</taxon>
        <taxon>Desulfofarcimen</taxon>
    </lineage>
</organism>
<dbReference type="Pfam" id="PF00005">
    <property type="entry name" value="ABC_tran"/>
    <property type="match status" value="1"/>
</dbReference>
<reference evidence="6 7" key="1">
    <citation type="journal article" date="2009" name="Stand. Genomic Sci.">
        <title>Complete genome sequence of Desulfotomaculum acetoxidans type strain (5575).</title>
        <authorList>
            <person name="Spring S."/>
            <person name="Lapidus A."/>
            <person name="Schroder M."/>
            <person name="Gleim D."/>
            <person name="Sims D."/>
            <person name="Meincke L."/>
            <person name="Glavina Del Rio T."/>
            <person name="Tice H."/>
            <person name="Copeland A."/>
            <person name="Cheng J.F."/>
            <person name="Lucas S."/>
            <person name="Chen F."/>
            <person name="Nolan M."/>
            <person name="Bruce D."/>
            <person name="Goodwin L."/>
            <person name="Pitluck S."/>
            <person name="Ivanova N."/>
            <person name="Mavromatis K."/>
            <person name="Mikhailova N."/>
            <person name="Pati A."/>
            <person name="Chen A."/>
            <person name="Palaniappan K."/>
            <person name="Land M."/>
            <person name="Hauser L."/>
            <person name="Chang Y.J."/>
            <person name="Jeffries C.D."/>
            <person name="Chain P."/>
            <person name="Saunders E."/>
            <person name="Brettin T."/>
            <person name="Detter J.C."/>
            <person name="Goker M."/>
            <person name="Bristow J."/>
            <person name="Eisen J.A."/>
            <person name="Markowitz V."/>
            <person name="Hugenholtz P."/>
            <person name="Kyrpides N.C."/>
            <person name="Klenk H.P."/>
            <person name="Han C."/>
        </authorList>
    </citation>
    <scope>NUCLEOTIDE SEQUENCE [LARGE SCALE GENOMIC DNA]</scope>
    <source>
        <strain evidence="7">ATCC 49208 / DSM 771 / VKM B-1644</strain>
    </source>
</reference>
<dbReference type="CDD" id="cd03220">
    <property type="entry name" value="ABC_KpsT_Wzt"/>
    <property type="match status" value="1"/>
</dbReference>